<name>A0A1Z4GQQ6_9CYAN</name>
<reference evidence="1 2" key="1">
    <citation type="submission" date="2017-06" db="EMBL/GenBank/DDBJ databases">
        <title>Genome sequencing of cyanobaciteial culture collection at National Institute for Environmental Studies (NIES).</title>
        <authorList>
            <person name="Hirose Y."/>
            <person name="Shimura Y."/>
            <person name="Fujisawa T."/>
            <person name="Nakamura Y."/>
            <person name="Kawachi M."/>
        </authorList>
    </citation>
    <scope>NUCLEOTIDE SEQUENCE [LARGE SCALE GENOMIC DNA]</scope>
    <source>
        <strain evidence="1 2">NIES-21</strain>
        <plasmid evidence="2">Plasmid1 dna</plasmid>
    </source>
</reference>
<gene>
    <name evidence="1" type="ORF">NIES21_57150</name>
</gene>
<geneLocation type="plasmid" evidence="2">
    <name>Plasmid1 dna</name>
</geneLocation>
<dbReference type="EMBL" id="AP018175">
    <property type="protein sequence ID" value="BAY19845.1"/>
    <property type="molecule type" value="Genomic_DNA"/>
</dbReference>
<keyword evidence="2" id="KW-1185">Reference proteome</keyword>
<evidence type="ECO:0000313" key="1">
    <source>
        <dbReference type="EMBL" id="BAY19845.1"/>
    </source>
</evidence>
<sequence length="55" mass="6330">MKTTTNSNLKANKKLVTSAQKIQQISTLLSEADYYDYEAGLAQEKSDHYHLRYGY</sequence>
<dbReference type="Proteomes" id="UP000218287">
    <property type="component" value="Plasmid Plasmid1 dna"/>
</dbReference>
<organism evidence="1 2">
    <name type="scientific">Anabaenopsis circularis NIES-21</name>
    <dbReference type="NCBI Taxonomy" id="1085406"/>
    <lineage>
        <taxon>Bacteria</taxon>
        <taxon>Bacillati</taxon>
        <taxon>Cyanobacteriota</taxon>
        <taxon>Cyanophyceae</taxon>
        <taxon>Nostocales</taxon>
        <taxon>Nodulariaceae</taxon>
        <taxon>Anabaenopsis</taxon>
    </lineage>
</organism>
<proteinExistence type="predicted"/>
<protein>
    <submittedName>
        <fullName evidence="1">Uncharacterized protein</fullName>
    </submittedName>
</protein>
<dbReference type="AlphaFoldDB" id="A0A1Z4GQQ6"/>
<accession>A0A1Z4GQQ6</accession>
<evidence type="ECO:0000313" key="2">
    <source>
        <dbReference type="Proteomes" id="UP000218287"/>
    </source>
</evidence>
<keyword evidence="1" id="KW-0614">Plasmid</keyword>